<proteinExistence type="predicted"/>
<evidence type="ECO:0000313" key="2">
    <source>
        <dbReference type="EMBL" id="CCI84459.1"/>
    </source>
</evidence>
<accession>I7KKH1</accession>
<keyword evidence="3" id="KW-1185">Reference proteome</keyword>
<protein>
    <submittedName>
        <fullName evidence="2">Probable surface exclusion protein</fullName>
    </submittedName>
</protein>
<gene>
    <name evidence="2" type="ORF">BN53_09645</name>
</gene>
<feature type="chain" id="PRO_5003711268" evidence="1">
    <location>
        <begin position="33"/>
        <end position="282"/>
    </location>
</feature>
<dbReference type="EMBL" id="CAKD01000002">
    <property type="protein sequence ID" value="CCI84459.1"/>
    <property type="molecule type" value="Genomic_DNA"/>
</dbReference>
<evidence type="ECO:0000256" key="1">
    <source>
        <dbReference type="SAM" id="SignalP"/>
    </source>
</evidence>
<reference evidence="2 3" key="1">
    <citation type="submission" date="2012-06" db="EMBL/GenBank/DDBJ databases">
        <title>Draft Genome Sequence of Lactobacillus pasteurii CRBIP 24.76T.</title>
        <authorList>
            <person name="Cousin S."/>
            <person name="Bouchier C."/>
            <person name="Loux V."/>
            <person name="Ma L."/>
            <person name="Creno S."/>
            <person name="Bizet C."/>
            <person name="Clermont D."/>
        </authorList>
    </citation>
    <scope>NUCLEOTIDE SEQUENCE [LARGE SCALE GENOMIC DNA]</scope>
    <source>
        <strain evidence="3">CRBIP 24.76T</strain>
    </source>
</reference>
<dbReference type="AlphaFoldDB" id="I7KKH1"/>
<comment type="caution">
    <text evidence="2">The sequence shown here is derived from an EMBL/GenBank/DDBJ whole genome shotgun (WGS) entry which is preliminary data.</text>
</comment>
<dbReference type="STRING" id="1423790.BN53_09645"/>
<dbReference type="Proteomes" id="UP000009311">
    <property type="component" value="Unassembled WGS sequence"/>
</dbReference>
<name>I7KKH1_9LACO</name>
<dbReference type="PROSITE" id="PS51257">
    <property type="entry name" value="PROKAR_LIPOPROTEIN"/>
    <property type="match status" value="1"/>
</dbReference>
<keyword evidence="1" id="KW-0732">Signal</keyword>
<dbReference type="RefSeq" id="WP_009559007.1">
    <property type="nucleotide sequence ID" value="NZ_AYZN01000014.1"/>
</dbReference>
<organism evidence="2 3">
    <name type="scientific">Lactobacillus pasteurii DSM 23907 = CRBIP 24.76</name>
    <dbReference type="NCBI Taxonomy" id="1423790"/>
    <lineage>
        <taxon>Bacteria</taxon>
        <taxon>Bacillati</taxon>
        <taxon>Bacillota</taxon>
        <taxon>Bacilli</taxon>
        <taxon>Lactobacillales</taxon>
        <taxon>Lactobacillaceae</taxon>
        <taxon>Lactobacillus</taxon>
    </lineage>
</organism>
<dbReference type="InterPro" id="IPR027607">
    <property type="entry name" value="Surf_Exclu_SEC10/PgrA"/>
</dbReference>
<dbReference type="eggNOG" id="COG1196">
    <property type="taxonomic scope" value="Bacteria"/>
</dbReference>
<evidence type="ECO:0000313" key="3">
    <source>
        <dbReference type="Proteomes" id="UP000009311"/>
    </source>
</evidence>
<feature type="signal peptide" evidence="1">
    <location>
        <begin position="1"/>
        <end position="32"/>
    </location>
</feature>
<sequence length="282" mass="31768">MKKRIYLLFISLLACVSLGLTTTSFTSQPVQAASKKYAQAKLVLPKGYTRDSLYKAYQGKASKTFIKASMAGMKSNDFSRNNVSESKQDDTTMVNPTKLTAKQNKELADFTLRIINQARSQLALPKWRYSKGTTKLAADIASEYTKHKKGIQNGNHYVAGIVRACKKNGLNLNDNYVEDMAGFASKQKTLSMTSLKKDIYFGLKQMIFGYTGPNEKFITKTSLYREWEHAGDLFNTQGSTHDGDFNYFGLSISLIDHVYSLHFISVPNFVVNSKTYNRNFKI</sequence>
<dbReference type="NCBIfam" id="TIGR04320">
    <property type="entry name" value="Surf_Exclu_PgrA"/>
    <property type="match status" value="1"/>
</dbReference>